<dbReference type="EMBL" id="JAUPFM010000002">
    <property type="protein sequence ID" value="KAK2859379.1"/>
    <property type="molecule type" value="Genomic_DNA"/>
</dbReference>
<evidence type="ECO:0000256" key="4">
    <source>
        <dbReference type="SAM" id="MobiDB-lite"/>
    </source>
</evidence>
<feature type="region of interest" description="Disordered" evidence="4">
    <location>
        <begin position="451"/>
        <end position="474"/>
    </location>
</feature>
<dbReference type="InterPro" id="IPR051226">
    <property type="entry name" value="PP1_Regulatory_Subunit"/>
</dbReference>
<keyword evidence="6" id="KW-1185">Reference proteome</keyword>
<dbReference type="PRINTS" id="PR01415">
    <property type="entry name" value="ANKYRIN"/>
</dbReference>
<dbReference type="SUPFAM" id="SSF48403">
    <property type="entry name" value="Ankyrin repeat"/>
    <property type="match status" value="1"/>
</dbReference>
<dbReference type="Proteomes" id="UP001187415">
    <property type="component" value="Unassembled WGS sequence"/>
</dbReference>
<gene>
    <name evidence="5" type="ORF">Q5P01_003999</name>
</gene>
<evidence type="ECO:0008006" key="7">
    <source>
        <dbReference type="Google" id="ProtNLM"/>
    </source>
</evidence>
<dbReference type="FunFam" id="1.25.40.20:FF:000198">
    <property type="entry name" value="Myosin binding subunit, isoform P"/>
    <property type="match status" value="1"/>
</dbReference>
<dbReference type="PANTHER" id="PTHR24179:SF30">
    <property type="entry name" value="PROTEIN PHOSPHATASE 1 REGULATORY SUBUNIT 16A"/>
    <property type="match status" value="1"/>
</dbReference>
<reference evidence="5" key="1">
    <citation type="submission" date="2023-07" db="EMBL/GenBank/DDBJ databases">
        <title>Chromosome-level Genome Assembly of Striped Snakehead (Channa striata).</title>
        <authorList>
            <person name="Liu H."/>
        </authorList>
    </citation>
    <scope>NUCLEOTIDE SEQUENCE</scope>
    <source>
        <strain evidence="5">Gz</strain>
        <tissue evidence="5">Muscle</tissue>
    </source>
</reference>
<feature type="compositionally biased region" description="Low complexity" evidence="4">
    <location>
        <begin position="336"/>
        <end position="349"/>
    </location>
</feature>
<dbReference type="Gene3D" id="1.25.40.20">
    <property type="entry name" value="Ankyrin repeat-containing domain"/>
    <property type="match status" value="3"/>
</dbReference>
<evidence type="ECO:0000256" key="3">
    <source>
        <dbReference type="PROSITE-ProRule" id="PRU00023"/>
    </source>
</evidence>
<dbReference type="InterPro" id="IPR002110">
    <property type="entry name" value="Ankyrin_rpt"/>
</dbReference>
<sequence>MAADHSELLAEMATVGRLNATERLKHAQKRRAQQLKVWAQMEKDAARGSRAKADKKKMRTPKVTFTNSVTLLDAAARNDLEEVRELLNGGVSPDLVNEDGLTALHQCCIDDFVEIVQCLLDAGACVNACDSELWTPLHAAATCGHTGLVQILIQAGADLLAVNADGNMPYDLCEDEATLELLEMVMAEQGITQDRIDECRGAKEMAMLADLQTQVQSGADVNTQDDNGATLLHIAAANGYMSVAELLLENRAQVELKDSDGWTPLHAASCWGQIQMVELLVAHGANLNTKSLLEETPLDVCMDDEVRAKMMDLKHKHDAIMKSQDRQKGTLQRRASSTGSRGKVVRRVSVNERSSLYRREHHKEAMVWQERGRQPETQDDDEDRQTDNELHQHATMISGGAATSHIEEVETVDMKTVSSIGNGETSVSLVSSVPGELWSGGGLTERRASYQLNPASGPEAEGADGMTREKSHHTLADLKRQRAAAKLNKYPAPPPPLPLHW</sequence>
<feature type="region of interest" description="Disordered" evidence="4">
    <location>
        <begin position="322"/>
        <end position="349"/>
    </location>
</feature>
<feature type="repeat" description="ANK" evidence="3">
    <location>
        <begin position="227"/>
        <end position="259"/>
    </location>
</feature>
<evidence type="ECO:0000313" key="6">
    <source>
        <dbReference type="Proteomes" id="UP001187415"/>
    </source>
</evidence>
<feature type="compositionally biased region" description="Basic and acidic residues" evidence="4">
    <location>
        <begin position="361"/>
        <end position="376"/>
    </location>
</feature>
<keyword evidence="2 3" id="KW-0040">ANK repeat</keyword>
<feature type="region of interest" description="Disordered" evidence="4">
    <location>
        <begin position="361"/>
        <end position="388"/>
    </location>
</feature>
<dbReference type="PANTHER" id="PTHR24179">
    <property type="entry name" value="PROTEIN PHOSPHATASE 1 REGULATORY SUBUNIT 12"/>
    <property type="match status" value="1"/>
</dbReference>
<name>A0AA88T1U6_CHASR</name>
<dbReference type="PROSITE" id="PS50297">
    <property type="entry name" value="ANK_REP_REGION"/>
    <property type="match status" value="4"/>
</dbReference>
<organism evidence="5 6">
    <name type="scientific">Channa striata</name>
    <name type="common">Snakehead murrel</name>
    <name type="synonym">Ophicephalus striatus</name>
    <dbReference type="NCBI Taxonomy" id="64152"/>
    <lineage>
        <taxon>Eukaryota</taxon>
        <taxon>Metazoa</taxon>
        <taxon>Chordata</taxon>
        <taxon>Craniata</taxon>
        <taxon>Vertebrata</taxon>
        <taxon>Euteleostomi</taxon>
        <taxon>Actinopterygii</taxon>
        <taxon>Neopterygii</taxon>
        <taxon>Teleostei</taxon>
        <taxon>Neoteleostei</taxon>
        <taxon>Acanthomorphata</taxon>
        <taxon>Anabantaria</taxon>
        <taxon>Anabantiformes</taxon>
        <taxon>Channoidei</taxon>
        <taxon>Channidae</taxon>
        <taxon>Channa</taxon>
    </lineage>
</organism>
<dbReference type="GO" id="GO:0004857">
    <property type="term" value="F:enzyme inhibitor activity"/>
    <property type="evidence" value="ECO:0007669"/>
    <property type="project" value="TreeGrafter"/>
</dbReference>
<dbReference type="GO" id="GO:0017020">
    <property type="term" value="F:myosin phosphatase regulator activity"/>
    <property type="evidence" value="ECO:0007669"/>
    <property type="project" value="TreeGrafter"/>
</dbReference>
<evidence type="ECO:0000313" key="5">
    <source>
        <dbReference type="EMBL" id="KAK2859379.1"/>
    </source>
</evidence>
<protein>
    <recommendedName>
        <fullName evidence="7">Protein phosphatase 1, regulatory subunit 16A</fullName>
    </recommendedName>
</protein>
<evidence type="ECO:0000256" key="2">
    <source>
        <dbReference type="ARBA" id="ARBA00023043"/>
    </source>
</evidence>
<dbReference type="AlphaFoldDB" id="A0AA88T1U6"/>
<feature type="repeat" description="ANK" evidence="3">
    <location>
        <begin position="132"/>
        <end position="164"/>
    </location>
</feature>
<feature type="repeat" description="ANK" evidence="3">
    <location>
        <begin position="99"/>
        <end position="131"/>
    </location>
</feature>
<feature type="repeat" description="ANK" evidence="3">
    <location>
        <begin position="260"/>
        <end position="292"/>
    </location>
</feature>
<proteinExistence type="predicted"/>
<dbReference type="GO" id="GO:0005737">
    <property type="term" value="C:cytoplasm"/>
    <property type="evidence" value="ECO:0007669"/>
    <property type="project" value="TreeGrafter"/>
</dbReference>
<comment type="caution">
    <text evidence="5">The sequence shown here is derived from an EMBL/GenBank/DDBJ whole genome shotgun (WGS) entry which is preliminary data.</text>
</comment>
<dbReference type="PROSITE" id="PS50088">
    <property type="entry name" value="ANK_REPEAT"/>
    <property type="match status" value="4"/>
</dbReference>
<dbReference type="InterPro" id="IPR036770">
    <property type="entry name" value="Ankyrin_rpt-contain_sf"/>
</dbReference>
<dbReference type="Pfam" id="PF12796">
    <property type="entry name" value="Ank_2"/>
    <property type="match status" value="2"/>
</dbReference>
<evidence type="ECO:0000256" key="1">
    <source>
        <dbReference type="ARBA" id="ARBA00022737"/>
    </source>
</evidence>
<dbReference type="SMART" id="SM00248">
    <property type="entry name" value="ANK"/>
    <property type="match status" value="5"/>
</dbReference>
<accession>A0AA88T1U6</accession>
<keyword evidence="1" id="KW-0677">Repeat</keyword>